<keyword evidence="1" id="KW-1133">Transmembrane helix</keyword>
<gene>
    <name evidence="2" type="ORF">A2690_04955</name>
</gene>
<feature type="transmembrane region" description="Helical" evidence="1">
    <location>
        <begin position="107"/>
        <end position="127"/>
    </location>
</feature>
<feature type="transmembrane region" description="Helical" evidence="1">
    <location>
        <begin position="139"/>
        <end position="160"/>
    </location>
</feature>
<proteinExistence type="predicted"/>
<feature type="transmembrane region" description="Helical" evidence="1">
    <location>
        <begin position="210"/>
        <end position="232"/>
    </location>
</feature>
<accession>A0A1F7GD66</accession>
<name>A0A1F7GD66_9BACT</name>
<feature type="transmembrane region" description="Helical" evidence="1">
    <location>
        <begin position="39"/>
        <end position="57"/>
    </location>
</feature>
<comment type="caution">
    <text evidence="2">The sequence shown here is derived from an EMBL/GenBank/DDBJ whole genome shotgun (WGS) entry which is preliminary data.</text>
</comment>
<dbReference type="Proteomes" id="UP000178372">
    <property type="component" value="Unassembled WGS sequence"/>
</dbReference>
<evidence type="ECO:0000256" key="1">
    <source>
        <dbReference type="SAM" id="Phobius"/>
    </source>
</evidence>
<dbReference type="EMBL" id="MFZF01000011">
    <property type="protein sequence ID" value="OGK16775.1"/>
    <property type="molecule type" value="Genomic_DNA"/>
</dbReference>
<protein>
    <recommendedName>
        <fullName evidence="4">Histidine kinase N-terminal 7TM region domain-containing protein</fullName>
    </recommendedName>
</protein>
<reference evidence="2 3" key="1">
    <citation type="journal article" date="2016" name="Nat. Commun.">
        <title>Thousands of microbial genomes shed light on interconnected biogeochemical processes in an aquifer system.</title>
        <authorList>
            <person name="Anantharaman K."/>
            <person name="Brown C.T."/>
            <person name="Hug L.A."/>
            <person name="Sharon I."/>
            <person name="Castelle C.J."/>
            <person name="Probst A.J."/>
            <person name="Thomas B.C."/>
            <person name="Singh A."/>
            <person name="Wilkins M.J."/>
            <person name="Karaoz U."/>
            <person name="Brodie E.L."/>
            <person name="Williams K.H."/>
            <person name="Hubbard S.S."/>
            <person name="Banfield J.F."/>
        </authorList>
    </citation>
    <scope>NUCLEOTIDE SEQUENCE [LARGE SCALE GENOMIC DNA]</scope>
</reference>
<feature type="transmembrane region" description="Helical" evidence="1">
    <location>
        <begin position="180"/>
        <end position="198"/>
    </location>
</feature>
<sequence length="266" mass="30542">MRELFVDRVGYFILICFLILATFWFYLYFSGIKDSQLNYWFGFAYALVALLGFLRGLHIFKKWGGFSSWVGKSILFFSLGLFGEWFGQTVWTYYNAIAKIEIPYPSIADAGYFAIIPLYALGMYFIAKSTGIKVSLQTFKGKFLVIVIPIVMFSVSYFLFLKDLQIDIATPVKTFLDYGYPLGEAIVISIALTTYSLTQGVLGGKMKNTILLLIFAIIFQYITDSFFLYRVAKELYFNGDFVDFMYLTSFTIMALAINKFNMNLDE</sequence>
<organism evidence="2 3">
    <name type="scientific">Candidatus Roizmanbacteria bacterium RIFCSPHIGHO2_01_FULL_39_12b</name>
    <dbReference type="NCBI Taxonomy" id="1802030"/>
    <lineage>
        <taxon>Bacteria</taxon>
        <taxon>Candidatus Roizmaniibacteriota</taxon>
    </lineage>
</organism>
<feature type="transmembrane region" description="Helical" evidence="1">
    <location>
        <begin position="244"/>
        <end position="261"/>
    </location>
</feature>
<evidence type="ECO:0000313" key="2">
    <source>
        <dbReference type="EMBL" id="OGK16775.1"/>
    </source>
</evidence>
<feature type="transmembrane region" description="Helical" evidence="1">
    <location>
        <begin position="9"/>
        <end position="27"/>
    </location>
</feature>
<evidence type="ECO:0000313" key="3">
    <source>
        <dbReference type="Proteomes" id="UP000178372"/>
    </source>
</evidence>
<feature type="transmembrane region" description="Helical" evidence="1">
    <location>
        <begin position="69"/>
        <end position="87"/>
    </location>
</feature>
<evidence type="ECO:0008006" key="4">
    <source>
        <dbReference type="Google" id="ProtNLM"/>
    </source>
</evidence>
<keyword evidence="1" id="KW-0812">Transmembrane</keyword>
<dbReference type="AlphaFoldDB" id="A0A1F7GD66"/>
<keyword evidence="1" id="KW-0472">Membrane</keyword>